<dbReference type="GO" id="GO:0008610">
    <property type="term" value="P:lipid biosynthetic process"/>
    <property type="evidence" value="ECO:0007669"/>
    <property type="project" value="UniProtKB-ARBA"/>
</dbReference>
<sequence>MEAKNIEDIYTLSPTQQGMLFHVLSAPDSGIYIEQAICILQGDLNIEAFEQAWQAVVHQHPSLRTAFVWKNLDKPIQVVYRQAKLLIERYDWRELSTTAQSVKLQDYLQTDQTRGFELSEPPLMRLAVIKIEKDTYKAIWSSHHLVLDAWSNAIILKQVFALYEGFCQSECIQLKFSRPYRDYIAWLKQQDLSQVERFWRRFLQRLKAPTPLTIDRSTNNLSSVESEYGQDHVKLPIATTTALKSLAQKQQLTLNTLMQGAWALLLSHYSGKQDVVFGTVVSGRPPNLLGVDSMVGLFVNTLPMSIDLSAEQLLLSWLKDIHSQQIKLHQYEYTPLAQIQKWSEIPKGLPLFESILVFQNSAIDISQLSTAKLKIDYVYSRGHSNYPLTIRVTPSPELVLEVIYDSRRFAIATINTILEQFAALLGDMVTQPDCQLSALIERLNQTKREKKGTALKERRQAVARKLKRLQPKVVKLSHEELIKTGCLNYQNTLPLVVQPSFQDLDLLTWTKNNLEFIERQLLQYGGILLRNFNVDSISTFEQFIKSLCPNLLPYQERSTPRTEIGGNIYTSTEYPAHQHIALHNEFSYAYTWPMKICFHCVKSAAQGGETPIADSRKVFQLLDPKIKERFIQNKVMYVRNYGTGIDLSWQEVFQTTDKLIVEDYCRKSTIEFAWKSNNLKTWQVRHAVAKHPHTEEMVWFNQAHLFHISNLATEVRESMLQAFPENLPRNAYYGDGSIIETSILDEIREVYQQASVSFIWQEGDVLLLDNMLVAHGRKPFVGTRKIVVAMAEAFTQ</sequence>
<dbReference type="InterPro" id="IPR023213">
    <property type="entry name" value="CAT-like_dom_sf"/>
</dbReference>
<dbReference type="AlphaFoldDB" id="A0A6B3NCY5"/>
<protein>
    <submittedName>
        <fullName evidence="4">Condensation domain-containing protein</fullName>
    </submittedName>
</protein>
<accession>A0A6B3NCY5</accession>
<dbReference type="GO" id="GO:0016491">
    <property type="term" value="F:oxidoreductase activity"/>
    <property type="evidence" value="ECO:0007669"/>
    <property type="project" value="UniProtKB-KW"/>
</dbReference>
<dbReference type="InterPro" id="IPR001242">
    <property type="entry name" value="Condensation_dom"/>
</dbReference>
<evidence type="ECO:0000256" key="1">
    <source>
        <dbReference type="ARBA" id="ARBA00023002"/>
    </source>
</evidence>
<dbReference type="Gene3D" id="3.30.559.30">
    <property type="entry name" value="Nonribosomal peptide synthetase, condensation domain"/>
    <property type="match status" value="1"/>
</dbReference>
<proteinExistence type="predicted"/>
<dbReference type="CDD" id="cd19543">
    <property type="entry name" value="DCL_NRPS"/>
    <property type="match status" value="1"/>
</dbReference>
<evidence type="ECO:0000313" key="4">
    <source>
        <dbReference type="EMBL" id="NER27501.1"/>
    </source>
</evidence>
<evidence type="ECO:0000259" key="3">
    <source>
        <dbReference type="Pfam" id="PF02668"/>
    </source>
</evidence>
<evidence type="ECO:0000259" key="2">
    <source>
        <dbReference type="Pfam" id="PF00668"/>
    </source>
</evidence>
<gene>
    <name evidence="4" type="ORF">F6J89_07670</name>
</gene>
<dbReference type="Pfam" id="PF02668">
    <property type="entry name" value="TauD"/>
    <property type="match status" value="1"/>
</dbReference>
<dbReference type="SUPFAM" id="SSF51197">
    <property type="entry name" value="Clavaminate synthase-like"/>
    <property type="match status" value="1"/>
</dbReference>
<dbReference type="PANTHER" id="PTHR45398:SF1">
    <property type="entry name" value="ENZYME, PUTATIVE (JCVI)-RELATED"/>
    <property type="match status" value="1"/>
</dbReference>
<feature type="domain" description="Condensation" evidence="2">
    <location>
        <begin position="7"/>
        <end position="438"/>
    </location>
</feature>
<dbReference type="PANTHER" id="PTHR45398">
    <property type="match status" value="1"/>
</dbReference>
<dbReference type="InterPro" id="IPR042098">
    <property type="entry name" value="TauD-like_sf"/>
</dbReference>
<dbReference type="Pfam" id="PF00668">
    <property type="entry name" value="Condensation"/>
    <property type="match status" value="1"/>
</dbReference>
<dbReference type="SUPFAM" id="SSF52777">
    <property type="entry name" value="CoA-dependent acyltransferases"/>
    <property type="match status" value="2"/>
</dbReference>
<comment type="caution">
    <text evidence="4">The sequence shown here is derived from an EMBL/GenBank/DDBJ whole genome shotgun (WGS) entry which is preliminary data.</text>
</comment>
<feature type="domain" description="TauD/TfdA-like" evidence="3">
    <location>
        <begin position="503"/>
        <end position="789"/>
    </location>
</feature>
<dbReference type="EMBL" id="JAAHFQ010000106">
    <property type="protein sequence ID" value="NER27501.1"/>
    <property type="molecule type" value="Genomic_DNA"/>
</dbReference>
<reference evidence="4" key="1">
    <citation type="submission" date="2019-11" db="EMBL/GenBank/DDBJ databases">
        <title>Genomic insights into an expanded diversity of filamentous marine cyanobacteria reveals the extraordinary biosynthetic potential of Moorea and Okeania.</title>
        <authorList>
            <person name="Ferreira Leao T."/>
            <person name="Wang M."/>
            <person name="Moss N."/>
            <person name="Da Silva R."/>
            <person name="Sanders J."/>
            <person name="Nurk S."/>
            <person name="Gurevich A."/>
            <person name="Humphrey G."/>
            <person name="Reher R."/>
            <person name="Zhu Q."/>
            <person name="Belda-Ferre P."/>
            <person name="Glukhov E."/>
            <person name="Rex R."/>
            <person name="Dorrestein P.C."/>
            <person name="Knight R."/>
            <person name="Pevzner P."/>
            <person name="Gerwick W.H."/>
            <person name="Gerwick L."/>
        </authorList>
    </citation>
    <scope>NUCLEOTIDE SEQUENCE</scope>
    <source>
        <strain evidence="4">SIO1C4</strain>
    </source>
</reference>
<name>A0A6B3NCY5_9CYAN</name>
<organism evidence="4">
    <name type="scientific">Symploca sp. SIO1C4</name>
    <dbReference type="NCBI Taxonomy" id="2607765"/>
    <lineage>
        <taxon>Bacteria</taxon>
        <taxon>Bacillati</taxon>
        <taxon>Cyanobacteriota</taxon>
        <taxon>Cyanophyceae</taxon>
        <taxon>Coleofasciculales</taxon>
        <taxon>Coleofasciculaceae</taxon>
        <taxon>Symploca</taxon>
    </lineage>
</organism>
<dbReference type="Gene3D" id="3.30.559.10">
    <property type="entry name" value="Chloramphenicol acetyltransferase-like domain"/>
    <property type="match status" value="1"/>
</dbReference>
<dbReference type="InterPro" id="IPR003819">
    <property type="entry name" value="TauD/TfdA-like"/>
</dbReference>
<dbReference type="Gene3D" id="3.60.130.10">
    <property type="entry name" value="Clavaminate synthase-like"/>
    <property type="match status" value="1"/>
</dbReference>
<keyword evidence="1" id="KW-0560">Oxidoreductase</keyword>